<keyword evidence="1" id="KW-1133">Transmembrane helix</keyword>
<keyword evidence="1" id="KW-0472">Membrane</keyword>
<dbReference type="Pfam" id="PF14317">
    <property type="entry name" value="YcxB"/>
    <property type="match status" value="1"/>
</dbReference>
<feature type="transmembrane region" description="Helical" evidence="1">
    <location>
        <begin position="30"/>
        <end position="50"/>
    </location>
</feature>
<keyword evidence="1" id="KW-0812">Transmembrane</keyword>
<dbReference type="AlphaFoldDB" id="A0A2S0RGD7"/>
<protein>
    <recommendedName>
        <fullName evidence="2">YcxB-like C-terminal domain-containing protein</fullName>
    </recommendedName>
</protein>
<evidence type="ECO:0000313" key="3">
    <source>
        <dbReference type="EMBL" id="AWA30997.1"/>
    </source>
</evidence>
<gene>
    <name evidence="3" type="ORF">HYN48_13410</name>
</gene>
<feature type="domain" description="YcxB-like C-terminal" evidence="2">
    <location>
        <begin position="105"/>
        <end position="150"/>
    </location>
</feature>
<dbReference type="RefSeq" id="WP_108372541.1">
    <property type="nucleotide sequence ID" value="NZ_CP028811.1"/>
</dbReference>
<name>A0A2S0RGD7_9FLAO</name>
<dbReference type="InterPro" id="IPR025588">
    <property type="entry name" value="YcxB-like_C"/>
</dbReference>
<evidence type="ECO:0000256" key="1">
    <source>
        <dbReference type="SAM" id="Phobius"/>
    </source>
</evidence>
<dbReference type="KEGG" id="fmg:HYN48_13410"/>
<dbReference type="OrthoDB" id="1361843at2"/>
<keyword evidence="4" id="KW-1185">Reference proteome</keyword>
<sequence length="174" mass="20408">MIFELQFEESVYKAQMELLYELGYSKKIKYYKNSHVFALTTIILGIVIVVNKKDVGYVFILLGLGVLIEYIIFFIKQRKLLKKHNAEQIEIIEAFTKNPSAIFEFTDDGFSYSDHKGRKIIPWSDFSSFKIYKDNIFLFTKSFESYILGKIEIGSEAYAHLLRFLESRFNKTSC</sequence>
<feature type="transmembrane region" description="Helical" evidence="1">
    <location>
        <begin position="56"/>
        <end position="75"/>
    </location>
</feature>
<reference evidence="3 4" key="1">
    <citation type="submission" date="2018-04" db="EMBL/GenBank/DDBJ databases">
        <title>Genome sequencing of Flavobacterium sp. HYN0048.</title>
        <authorList>
            <person name="Yi H."/>
            <person name="Baek C."/>
        </authorList>
    </citation>
    <scope>NUCLEOTIDE SEQUENCE [LARGE SCALE GENOMIC DNA]</scope>
    <source>
        <strain evidence="3 4">HYN0048</strain>
    </source>
</reference>
<dbReference type="Proteomes" id="UP000244193">
    <property type="component" value="Chromosome"/>
</dbReference>
<proteinExistence type="predicted"/>
<evidence type="ECO:0000259" key="2">
    <source>
        <dbReference type="Pfam" id="PF14317"/>
    </source>
</evidence>
<accession>A0A2S0RGD7</accession>
<organism evidence="3 4">
    <name type="scientific">Flavobacterium magnum</name>
    <dbReference type="NCBI Taxonomy" id="2162713"/>
    <lineage>
        <taxon>Bacteria</taxon>
        <taxon>Pseudomonadati</taxon>
        <taxon>Bacteroidota</taxon>
        <taxon>Flavobacteriia</taxon>
        <taxon>Flavobacteriales</taxon>
        <taxon>Flavobacteriaceae</taxon>
        <taxon>Flavobacterium</taxon>
    </lineage>
</organism>
<evidence type="ECO:0000313" key="4">
    <source>
        <dbReference type="Proteomes" id="UP000244193"/>
    </source>
</evidence>
<dbReference type="EMBL" id="CP028811">
    <property type="protein sequence ID" value="AWA30997.1"/>
    <property type="molecule type" value="Genomic_DNA"/>
</dbReference>